<dbReference type="KEGG" id="plut:EI981_04825"/>
<reference evidence="2" key="1">
    <citation type="submission" date="2018-12" db="EMBL/GenBank/DDBJ databases">
        <title>Complete genome sequence of Paenibacillus sp. MBLB1234.</title>
        <authorList>
            <person name="Nam Y.-D."/>
            <person name="Kang J."/>
            <person name="Chung W.-H."/>
            <person name="Park Y.S."/>
        </authorList>
    </citation>
    <scope>NUCLEOTIDE SEQUENCE [LARGE SCALE GENOMIC DNA]</scope>
    <source>
        <strain evidence="2">MBLB1234</strain>
    </source>
</reference>
<organism evidence="1 2">
    <name type="scientific">Paenibacillus lutimineralis</name>
    <dbReference type="NCBI Taxonomy" id="2707005"/>
    <lineage>
        <taxon>Bacteria</taxon>
        <taxon>Bacillati</taxon>
        <taxon>Bacillota</taxon>
        <taxon>Bacilli</taxon>
        <taxon>Bacillales</taxon>
        <taxon>Paenibacillaceae</taxon>
        <taxon>Paenibacillus</taxon>
    </lineage>
</organism>
<evidence type="ECO:0000313" key="2">
    <source>
        <dbReference type="Proteomes" id="UP000270678"/>
    </source>
</evidence>
<dbReference type="AlphaFoldDB" id="A0A3S9UU73"/>
<dbReference type="EMBL" id="CP034346">
    <property type="protein sequence ID" value="AZS13840.1"/>
    <property type="molecule type" value="Genomic_DNA"/>
</dbReference>
<dbReference type="RefSeq" id="WP_126995907.1">
    <property type="nucleotide sequence ID" value="NZ_CP034346.1"/>
</dbReference>
<sequence length="108" mass="12761">MELPSWFQSAIEQRLDQVAAWIERQPELRELRVEERAAFDAMFPDTDPTSLPEYMAWEDKHHFKQAVENEHSYLQGMSDGVQLIVTLLHDRVTPDTKREMQEADPNEY</sequence>
<evidence type="ECO:0000313" key="1">
    <source>
        <dbReference type="EMBL" id="AZS13840.1"/>
    </source>
</evidence>
<dbReference type="Proteomes" id="UP000270678">
    <property type="component" value="Chromosome"/>
</dbReference>
<keyword evidence="2" id="KW-1185">Reference proteome</keyword>
<name>A0A3S9UU73_9BACL</name>
<dbReference type="OrthoDB" id="2662966at2"/>
<protein>
    <submittedName>
        <fullName evidence="1">Uncharacterized protein</fullName>
    </submittedName>
</protein>
<gene>
    <name evidence="1" type="ORF">EI981_04825</name>
</gene>
<proteinExistence type="predicted"/>
<accession>A0A3S9UU73</accession>